<evidence type="ECO:0000256" key="6">
    <source>
        <dbReference type="ARBA" id="ARBA00023242"/>
    </source>
</evidence>
<keyword evidence="10" id="KW-1185">Reference proteome</keyword>
<evidence type="ECO:0000313" key="9">
    <source>
        <dbReference type="EMBL" id="NWR66159.1"/>
    </source>
</evidence>
<evidence type="ECO:0000259" key="8">
    <source>
        <dbReference type="PROSITE" id="PS50157"/>
    </source>
</evidence>
<dbReference type="PROSITE" id="PS50157">
    <property type="entry name" value="ZINC_FINGER_C2H2_2"/>
    <property type="match status" value="2"/>
</dbReference>
<name>A0A7K4Z4H5_BUCAB</name>
<dbReference type="AlphaFoldDB" id="A0A7K4Z4H5"/>
<feature type="non-terminal residue" evidence="9">
    <location>
        <position position="1"/>
    </location>
</feature>
<dbReference type="EMBL" id="VYZL01005303">
    <property type="protein sequence ID" value="NWR66159.1"/>
    <property type="molecule type" value="Genomic_DNA"/>
</dbReference>
<keyword evidence="6" id="KW-0539">Nucleus</keyword>
<evidence type="ECO:0000256" key="2">
    <source>
        <dbReference type="ARBA" id="ARBA00022723"/>
    </source>
</evidence>
<comment type="caution">
    <text evidence="9">The sequence shown here is derived from an EMBL/GenBank/DDBJ whole genome shotgun (WGS) entry which is preliminary data.</text>
</comment>
<evidence type="ECO:0000256" key="7">
    <source>
        <dbReference type="PROSITE-ProRule" id="PRU00042"/>
    </source>
</evidence>
<dbReference type="GO" id="GO:0005634">
    <property type="term" value="C:nucleus"/>
    <property type="evidence" value="ECO:0007669"/>
    <property type="project" value="UniProtKB-SubCell"/>
</dbReference>
<comment type="subcellular location">
    <subcellularLocation>
        <location evidence="1">Nucleus</location>
    </subcellularLocation>
</comment>
<keyword evidence="5" id="KW-0862">Zinc</keyword>
<sequence>SFSQRPNLTQHQLLHTGEKPFTCGDCGQTFRHSSSFSRHRLVHTGEKPFTCGDCGQ</sequence>
<dbReference type="PROSITE" id="PS00028">
    <property type="entry name" value="ZINC_FINGER_C2H2_1"/>
    <property type="match status" value="1"/>
</dbReference>
<evidence type="ECO:0000256" key="4">
    <source>
        <dbReference type="ARBA" id="ARBA00022771"/>
    </source>
</evidence>
<gene>
    <name evidence="9" type="primary">Znf71</name>
    <name evidence="9" type="ORF">BUCABY_R10449</name>
</gene>
<protein>
    <submittedName>
        <fullName evidence="9">ZNF71 factor</fullName>
    </submittedName>
</protein>
<reference evidence="9 10" key="1">
    <citation type="submission" date="2019-09" db="EMBL/GenBank/DDBJ databases">
        <title>Bird 10,000 Genomes (B10K) Project - Family phase.</title>
        <authorList>
            <person name="Zhang G."/>
        </authorList>
    </citation>
    <scope>NUCLEOTIDE SEQUENCE [LARGE SCALE GENOMIC DNA]</scope>
    <source>
        <strain evidence="9">B10K-DU-012-80</strain>
    </source>
</reference>
<dbReference type="Pfam" id="PF00096">
    <property type="entry name" value="zf-C2H2"/>
    <property type="match status" value="1"/>
</dbReference>
<keyword evidence="3" id="KW-0677">Repeat</keyword>
<evidence type="ECO:0000256" key="1">
    <source>
        <dbReference type="ARBA" id="ARBA00004123"/>
    </source>
</evidence>
<feature type="domain" description="C2H2-type" evidence="8">
    <location>
        <begin position="1"/>
        <end position="20"/>
    </location>
</feature>
<feature type="domain" description="C2H2-type" evidence="8">
    <location>
        <begin position="21"/>
        <end position="48"/>
    </location>
</feature>
<dbReference type="InterPro" id="IPR036236">
    <property type="entry name" value="Znf_C2H2_sf"/>
</dbReference>
<dbReference type="Proteomes" id="UP000551127">
    <property type="component" value="Unassembled WGS sequence"/>
</dbReference>
<dbReference type="GO" id="GO:0008270">
    <property type="term" value="F:zinc ion binding"/>
    <property type="evidence" value="ECO:0007669"/>
    <property type="project" value="UniProtKB-KW"/>
</dbReference>
<dbReference type="PANTHER" id="PTHR23226:SF416">
    <property type="entry name" value="FI01424P"/>
    <property type="match status" value="1"/>
</dbReference>
<keyword evidence="2" id="KW-0479">Metal-binding</keyword>
<evidence type="ECO:0000256" key="3">
    <source>
        <dbReference type="ARBA" id="ARBA00022737"/>
    </source>
</evidence>
<evidence type="ECO:0000256" key="5">
    <source>
        <dbReference type="ARBA" id="ARBA00022833"/>
    </source>
</evidence>
<feature type="non-terminal residue" evidence="9">
    <location>
        <position position="56"/>
    </location>
</feature>
<dbReference type="Gene3D" id="3.30.160.60">
    <property type="entry name" value="Classic Zinc Finger"/>
    <property type="match status" value="3"/>
</dbReference>
<dbReference type="GO" id="GO:0000978">
    <property type="term" value="F:RNA polymerase II cis-regulatory region sequence-specific DNA binding"/>
    <property type="evidence" value="ECO:0007669"/>
    <property type="project" value="TreeGrafter"/>
</dbReference>
<dbReference type="PANTHER" id="PTHR23226">
    <property type="entry name" value="ZINC FINGER AND SCAN DOMAIN-CONTAINING"/>
    <property type="match status" value="1"/>
</dbReference>
<organism evidence="9 10">
    <name type="scientific">Bucorvus abyssinicus</name>
    <name type="common">Northern ground-hornbill</name>
    <name type="synonym">Abyssinian ground-hornbill</name>
    <dbReference type="NCBI Taxonomy" id="153643"/>
    <lineage>
        <taxon>Eukaryota</taxon>
        <taxon>Metazoa</taxon>
        <taxon>Chordata</taxon>
        <taxon>Craniata</taxon>
        <taxon>Vertebrata</taxon>
        <taxon>Euteleostomi</taxon>
        <taxon>Archelosauria</taxon>
        <taxon>Archosauria</taxon>
        <taxon>Dinosauria</taxon>
        <taxon>Saurischia</taxon>
        <taxon>Theropoda</taxon>
        <taxon>Coelurosauria</taxon>
        <taxon>Aves</taxon>
        <taxon>Neognathae</taxon>
        <taxon>Neoaves</taxon>
        <taxon>Telluraves</taxon>
        <taxon>Coraciimorphae</taxon>
        <taxon>Bucerotiformes</taxon>
        <taxon>Bucorvidae</taxon>
        <taxon>Bucorvus</taxon>
    </lineage>
</organism>
<keyword evidence="4 7" id="KW-0863">Zinc-finger</keyword>
<proteinExistence type="predicted"/>
<dbReference type="SUPFAM" id="SSF57667">
    <property type="entry name" value="beta-beta-alpha zinc fingers"/>
    <property type="match status" value="1"/>
</dbReference>
<evidence type="ECO:0000313" key="10">
    <source>
        <dbReference type="Proteomes" id="UP000551127"/>
    </source>
</evidence>
<dbReference type="InterPro" id="IPR013087">
    <property type="entry name" value="Znf_C2H2_type"/>
</dbReference>
<dbReference type="FunFam" id="3.30.160.60:FF:002090">
    <property type="entry name" value="Zinc finger protein 473"/>
    <property type="match status" value="1"/>
</dbReference>
<dbReference type="GO" id="GO:0000981">
    <property type="term" value="F:DNA-binding transcription factor activity, RNA polymerase II-specific"/>
    <property type="evidence" value="ECO:0007669"/>
    <property type="project" value="TreeGrafter"/>
</dbReference>
<accession>A0A7K4Z4H5</accession>